<dbReference type="Proteomes" id="UP001529510">
    <property type="component" value="Unassembled WGS sequence"/>
</dbReference>
<protein>
    <submittedName>
        <fullName evidence="2">Uncharacterized protein</fullName>
    </submittedName>
</protein>
<evidence type="ECO:0000256" key="1">
    <source>
        <dbReference type="SAM" id="MobiDB-lite"/>
    </source>
</evidence>
<gene>
    <name evidence="2" type="ORF">M9458_013072</name>
</gene>
<feature type="region of interest" description="Disordered" evidence="1">
    <location>
        <begin position="27"/>
        <end position="66"/>
    </location>
</feature>
<reference evidence="2 3" key="1">
    <citation type="submission" date="2024-05" db="EMBL/GenBank/DDBJ databases">
        <title>Genome sequencing and assembly of Indian major carp, Cirrhinus mrigala (Hamilton, 1822).</title>
        <authorList>
            <person name="Mohindra V."/>
            <person name="Chowdhury L.M."/>
            <person name="Lal K."/>
            <person name="Jena J.K."/>
        </authorList>
    </citation>
    <scope>NUCLEOTIDE SEQUENCE [LARGE SCALE GENOMIC DNA]</scope>
    <source>
        <strain evidence="2">CM1030</strain>
        <tissue evidence="2">Blood</tissue>
    </source>
</reference>
<evidence type="ECO:0000313" key="2">
    <source>
        <dbReference type="EMBL" id="KAL0190374.1"/>
    </source>
</evidence>
<dbReference type="AlphaFoldDB" id="A0ABD0QW11"/>
<name>A0ABD0QW11_CIRMR</name>
<accession>A0ABD0QW11</accession>
<feature type="compositionally biased region" description="Basic and acidic residues" evidence="1">
    <location>
        <begin position="45"/>
        <end position="60"/>
    </location>
</feature>
<dbReference type="EMBL" id="JAMKFB020000006">
    <property type="protein sequence ID" value="KAL0190374.1"/>
    <property type="molecule type" value="Genomic_DNA"/>
</dbReference>
<organism evidence="2 3">
    <name type="scientific">Cirrhinus mrigala</name>
    <name type="common">Mrigala</name>
    <dbReference type="NCBI Taxonomy" id="683832"/>
    <lineage>
        <taxon>Eukaryota</taxon>
        <taxon>Metazoa</taxon>
        <taxon>Chordata</taxon>
        <taxon>Craniata</taxon>
        <taxon>Vertebrata</taxon>
        <taxon>Euteleostomi</taxon>
        <taxon>Actinopterygii</taxon>
        <taxon>Neopterygii</taxon>
        <taxon>Teleostei</taxon>
        <taxon>Ostariophysi</taxon>
        <taxon>Cypriniformes</taxon>
        <taxon>Cyprinidae</taxon>
        <taxon>Labeoninae</taxon>
        <taxon>Labeonini</taxon>
        <taxon>Cirrhinus</taxon>
    </lineage>
</organism>
<comment type="caution">
    <text evidence="2">The sequence shown here is derived from an EMBL/GenBank/DDBJ whole genome shotgun (WGS) entry which is preliminary data.</text>
</comment>
<proteinExistence type="predicted"/>
<feature type="non-terminal residue" evidence="2">
    <location>
        <position position="1"/>
    </location>
</feature>
<keyword evidence="3" id="KW-1185">Reference proteome</keyword>
<evidence type="ECO:0000313" key="3">
    <source>
        <dbReference type="Proteomes" id="UP001529510"/>
    </source>
</evidence>
<sequence length="66" mass="7060">IVPQMGVTLDSLGFDSELQALYMAVSLGKTGQKRKRSADSSPAAEDNHVSEHHASDHQHVTDVTTG</sequence>